<reference evidence="2" key="1">
    <citation type="submission" date="2021-01" db="EMBL/GenBank/DDBJ databases">
        <title>Genome Sequencing of Type Strains.</title>
        <authorList>
            <person name="Lemaire J.F."/>
            <person name="Inderbitzin P."/>
            <person name="Collins S.B."/>
            <person name="Wespe N."/>
            <person name="Knight-Connoni V."/>
        </authorList>
    </citation>
    <scope>NUCLEOTIDE SEQUENCE</scope>
    <source>
        <strain evidence="2">DSM 14562</strain>
    </source>
</reference>
<proteinExistence type="predicted"/>
<dbReference type="AlphaFoldDB" id="A0AA40ZYW8"/>
<gene>
    <name evidence="2" type="ORF">JYA60_01555</name>
</gene>
<evidence type="ECO:0000256" key="1">
    <source>
        <dbReference type="SAM" id="Phobius"/>
    </source>
</evidence>
<dbReference type="EMBL" id="JAFHKU010000089">
    <property type="protein sequence ID" value="MBN3556920.1"/>
    <property type="molecule type" value="Genomic_DNA"/>
</dbReference>
<sequence length="65" mass="6667">MAQDTIVMVVIGRLLLVILPLIGLMIGGYLGGLAVGLWTALGGFAVAFAVCSLSVLALVKARPSR</sequence>
<organism evidence="2 3">
    <name type="scientific">Sphingomonas yabuuchiae</name>
    <dbReference type="NCBI Taxonomy" id="172044"/>
    <lineage>
        <taxon>Bacteria</taxon>
        <taxon>Pseudomonadati</taxon>
        <taxon>Pseudomonadota</taxon>
        <taxon>Alphaproteobacteria</taxon>
        <taxon>Sphingomonadales</taxon>
        <taxon>Sphingomonadaceae</taxon>
        <taxon>Sphingomonas</taxon>
    </lineage>
</organism>
<protein>
    <submittedName>
        <fullName evidence="2">Uncharacterized protein</fullName>
    </submittedName>
</protein>
<name>A0AA40ZYW8_9SPHN</name>
<dbReference type="RefSeq" id="WP_184106785.1">
    <property type="nucleotide sequence ID" value="NZ_JACHNX010000030.1"/>
</dbReference>
<keyword evidence="1" id="KW-0472">Membrane</keyword>
<keyword evidence="1" id="KW-1133">Transmembrane helix</keyword>
<dbReference type="Proteomes" id="UP000704529">
    <property type="component" value="Unassembled WGS sequence"/>
</dbReference>
<evidence type="ECO:0000313" key="2">
    <source>
        <dbReference type="EMBL" id="MBN3556920.1"/>
    </source>
</evidence>
<feature type="transmembrane region" description="Helical" evidence="1">
    <location>
        <begin position="36"/>
        <end position="59"/>
    </location>
</feature>
<accession>A0AA40ZYW8</accession>
<keyword evidence="1" id="KW-0812">Transmembrane</keyword>
<feature type="transmembrane region" description="Helical" evidence="1">
    <location>
        <begin position="7"/>
        <end position="30"/>
    </location>
</feature>
<evidence type="ECO:0000313" key="3">
    <source>
        <dbReference type="Proteomes" id="UP000704529"/>
    </source>
</evidence>
<comment type="caution">
    <text evidence="2">The sequence shown here is derived from an EMBL/GenBank/DDBJ whole genome shotgun (WGS) entry which is preliminary data.</text>
</comment>